<reference evidence="6 7" key="1">
    <citation type="submission" date="2011-07" db="EMBL/GenBank/DDBJ databases">
        <authorList>
            <person name="Coyne R."/>
            <person name="Brami D."/>
            <person name="Johnson J."/>
            <person name="Hostetler J."/>
            <person name="Hannick L."/>
            <person name="Clark T."/>
            <person name="Cassidy-Hanley D."/>
            <person name="Inman J."/>
        </authorList>
    </citation>
    <scope>NUCLEOTIDE SEQUENCE [LARGE SCALE GENOMIC DNA]</scope>
    <source>
        <strain evidence="6 7">G5</strain>
    </source>
</reference>
<dbReference type="Pfam" id="PF00183">
    <property type="entry name" value="HSP90"/>
    <property type="match status" value="1"/>
</dbReference>
<feature type="binding site" evidence="5">
    <location>
        <position position="325"/>
    </location>
    <ligand>
        <name>ATP</name>
        <dbReference type="ChEBI" id="CHEBI:30616"/>
    </ligand>
</feature>
<feature type="binding site" evidence="5">
    <location>
        <position position="59"/>
    </location>
    <ligand>
        <name>ATP</name>
        <dbReference type="ChEBI" id="CHEBI:30616"/>
    </ligand>
</feature>
<dbReference type="GO" id="GO:0005524">
    <property type="term" value="F:ATP binding"/>
    <property type="evidence" value="ECO:0007669"/>
    <property type="project" value="UniProtKB-KW"/>
</dbReference>
<dbReference type="PIRSF" id="PIRSF002583">
    <property type="entry name" value="Hsp90"/>
    <property type="match status" value="1"/>
</dbReference>
<dbReference type="Pfam" id="PF13589">
    <property type="entry name" value="HATPase_c_3"/>
    <property type="match status" value="1"/>
</dbReference>
<keyword evidence="3 5" id="KW-0067">ATP-binding</keyword>
<dbReference type="RefSeq" id="XP_004024130.1">
    <property type="nucleotide sequence ID" value="XM_004024081.1"/>
</dbReference>
<dbReference type="eggNOG" id="KOG0019">
    <property type="taxonomic scope" value="Eukaryota"/>
</dbReference>
<evidence type="ECO:0000256" key="3">
    <source>
        <dbReference type="ARBA" id="ARBA00022840"/>
    </source>
</evidence>
<dbReference type="GO" id="GO:0016853">
    <property type="term" value="F:isomerase activity"/>
    <property type="evidence" value="ECO:0007669"/>
    <property type="project" value="UniProtKB-KW"/>
</dbReference>
<dbReference type="SUPFAM" id="SSF54211">
    <property type="entry name" value="Ribosomal protein S5 domain 2-like"/>
    <property type="match status" value="1"/>
</dbReference>
<feature type="binding site" evidence="5">
    <location>
        <position position="96"/>
    </location>
    <ligand>
        <name>ATP</name>
        <dbReference type="ChEBI" id="CHEBI:30616"/>
    </ligand>
</feature>
<dbReference type="GO" id="GO:0051082">
    <property type="term" value="F:unfolded protein binding"/>
    <property type="evidence" value="ECO:0007669"/>
    <property type="project" value="InterPro"/>
</dbReference>
<dbReference type="Gene3D" id="3.40.50.11260">
    <property type="match status" value="1"/>
</dbReference>
<accession>G0R5I6</accession>
<dbReference type="EC" id="5.99.1.3" evidence="6"/>
<evidence type="ECO:0000313" key="7">
    <source>
        <dbReference type="Proteomes" id="UP000008983"/>
    </source>
</evidence>
<dbReference type="PANTHER" id="PTHR11528">
    <property type="entry name" value="HEAT SHOCK PROTEIN 90 FAMILY MEMBER"/>
    <property type="match status" value="1"/>
</dbReference>
<evidence type="ECO:0000256" key="5">
    <source>
        <dbReference type="PIRSR" id="PIRSR002583-1"/>
    </source>
</evidence>
<dbReference type="InterPro" id="IPR001404">
    <property type="entry name" value="Hsp90_fam"/>
</dbReference>
<keyword evidence="6" id="KW-0413">Isomerase</keyword>
<sequence>MIKILQYTLNYNNFFFKFCQYTTQKEHYKFQADTNRLLEIFKQNVYTDKDIFIKELLQNATEAIEKYTKYYPECKIEEQKINISINPSSKQIIIQDTGIGFTRNQLQNFLGYICKMDEKQENSKKSTGLGFFSSFVAAYRVEVISKKDGEEFSHGWKSNGEGEFELYTIKDIRQKRGTKIILNIKNEFQEYLKSEYLQNVVIKYSNLLNYPIFINGNSLELQNNIFMKDFKEINDFQYLKTFQYLTGLKLSYQHKILYENKQLKFAFFIPSTHSEFQEFYKEQAKVILYNNRALITENMIDFLPNYMRFIKGLVDIYPVEVNVSRNNFLSHTQKYVQEAQQIVKEKIIQGLLEYSEKESDKYLTWYKQFQHFLKEGILIYQFIFIKIKKGLIYDQQNQEKIADLLRFDVNYKEKMISIKNYLEKSQKNLIYYGIFQDYNDAIQSIFVQELEEKGIPIIFLYDNQEQSILQQLSLIKKLNAVNIITEFDKVLILESFDDINSLQNLIPQGDVDKFLKWIKIQLQPTIRKVEEYTLFEDQPAIMIKKKVNNLYDIIFIFFNYFSKYVLQELI</sequence>
<keyword evidence="2 5" id="KW-0547">Nucleotide-binding</keyword>
<dbReference type="GO" id="GO:0140662">
    <property type="term" value="F:ATP-dependent protein folding chaperone"/>
    <property type="evidence" value="ECO:0007669"/>
    <property type="project" value="InterPro"/>
</dbReference>
<dbReference type="OMA" id="ERRNECS"/>
<proteinExistence type="inferred from homology"/>
<evidence type="ECO:0000313" key="6">
    <source>
        <dbReference type="EMBL" id="EGR27246.1"/>
    </source>
</evidence>
<dbReference type="InterPro" id="IPR020568">
    <property type="entry name" value="Ribosomal_Su5_D2-typ_SF"/>
</dbReference>
<evidence type="ECO:0000256" key="1">
    <source>
        <dbReference type="ARBA" id="ARBA00008239"/>
    </source>
</evidence>
<dbReference type="Gene3D" id="3.30.230.80">
    <property type="match status" value="1"/>
</dbReference>
<comment type="similarity">
    <text evidence="1">Belongs to the heat shock protein 90 family.</text>
</comment>
<dbReference type="Proteomes" id="UP000008983">
    <property type="component" value="Unassembled WGS sequence"/>
</dbReference>
<organism evidence="6 7">
    <name type="scientific">Ichthyophthirius multifiliis</name>
    <name type="common">White spot disease agent</name>
    <name type="synonym">Ich</name>
    <dbReference type="NCBI Taxonomy" id="5932"/>
    <lineage>
        <taxon>Eukaryota</taxon>
        <taxon>Sar</taxon>
        <taxon>Alveolata</taxon>
        <taxon>Ciliophora</taxon>
        <taxon>Intramacronucleata</taxon>
        <taxon>Oligohymenophorea</taxon>
        <taxon>Hymenostomatida</taxon>
        <taxon>Ophryoglenina</taxon>
        <taxon>Ichthyophthirius</taxon>
    </lineage>
</organism>
<keyword evidence="7" id="KW-1185">Reference proteome</keyword>
<dbReference type="InterPro" id="IPR036890">
    <property type="entry name" value="HATPase_C_sf"/>
</dbReference>
<dbReference type="InParanoid" id="G0R5I6"/>
<dbReference type="InterPro" id="IPR020575">
    <property type="entry name" value="Hsp90_N"/>
</dbReference>
<feature type="binding site" evidence="5">
    <location>
        <position position="115"/>
    </location>
    <ligand>
        <name>ATP</name>
        <dbReference type="ChEBI" id="CHEBI:30616"/>
    </ligand>
</feature>
<feature type="binding site" evidence="5">
    <location>
        <position position="178"/>
    </location>
    <ligand>
        <name>ATP</name>
        <dbReference type="ChEBI" id="CHEBI:30616"/>
    </ligand>
</feature>
<dbReference type="STRING" id="857967.G0R5I6"/>
<dbReference type="PRINTS" id="PR00775">
    <property type="entry name" value="HEATSHOCK90"/>
</dbReference>
<protein>
    <submittedName>
        <fullName evidence="6">TNF receptor-associated protein 1, putative</fullName>
        <ecNumber evidence="6">5.99.1.3</ecNumber>
    </submittedName>
</protein>
<name>G0R5I6_ICHMU</name>
<dbReference type="Gene3D" id="3.30.565.10">
    <property type="entry name" value="Histidine kinase-like ATPase, C-terminal domain"/>
    <property type="match status" value="1"/>
</dbReference>
<keyword evidence="4" id="KW-0143">Chaperone</keyword>
<feature type="binding site" evidence="5">
    <location>
        <position position="55"/>
    </location>
    <ligand>
        <name>ATP</name>
        <dbReference type="ChEBI" id="CHEBI:30616"/>
    </ligand>
</feature>
<dbReference type="GeneID" id="14903334"/>
<dbReference type="SUPFAM" id="SSF55874">
    <property type="entry name" value="ATPase domain of HSP90 chaperone/DNA topoisomerase II/histidine kinase"/>
    <property type="match status" value="1"/>
</dbReference>
<evidence type="ECO:0000256" key="2">
    <source>
        <dbReference type="ARBA" id="ARBA00022741"/>
    </source>
</evidence>
<gene>
    <name evidence="6" type="ORF">IMG5_199250</name>
</gene>
<dbReference type="OrthoDB" id="28737at2759"/>
<evidence type="ECO:0000256" key="4">
    <source>
        <dbReference type="ARBA" id="ARBA00023186"/>
    </source>
</evidence>
<dbReference type="GO" id="GO:0016887">
    <property type="term" value="F:ATP hydrolysis activity"/>
    <property type="evidence" value="ECO:0007669"/>
    <property type="project" value="InterPro"/>
</dbReference>
<keyword evidence="6" id="KW-0675">Receptor</keyword>
<dbReference type="AlphaFoldDB" id="G0R5I6"/>
<dbReference type="EMBL" id="GL984378">
    <property type="protein sequence ID" value="EGR27246.1"/>
    <property type="molecule type" value="Genomic_DNA"/>
</dbReference>